<protein>
    <submittedName>
        <fullName evidence="1">Uncharacterized protein</fullName>
    </submittedName>
</protein>
<accession>A0A241XRH1</accession>
<dbReference type="Proteomes" id="UP000194857">
    <property type="component" value="Unassembled WGS sequence"/>
</dbReference>
<comment type="caution">
    <text evidence="1">The sequence shown here is derived from an EMBL/GenBank/DDBJ whole genome shotgun (WGS) entry which is preliminary data.</text>
</comment>
<dbReference type="EMBL" id="NFFZ01000004">
    <property type="protein sequence ID" value="OTI63020.1"/>
    <property type="molecule type" value="Genomic_DNA"/>
</dbReference>
<name>A0A241XRH1_PSEAI</name>
<dbReference type="AlphaFoldDB" id="A0A241XRH1"/>
<gene>
    <name evidence="1" type="ORF">CAZ10_09240</name>
</gene>
<dbReference type="RefSeq" id="WP_065085890.1">
    <property type="nucleotide sequence ID" value="NZ_NFFZ01000004.1"/>
</dbReference>
<sequence>MKIFVVSQYALAPKAQPGAGSLTSLIQQLACVEVADTNATSVVAVSDTYNLGVVTSIASDDIAAFVLDDFRDQRQQSVNDVVCIDSNVLATKLNRNTCSWVAIDFEQNLPVNSTDLIRKISRYAFMGRALQDKNLVLLVPPLYVGFYARSVNEAFNNLPVSSIEIARSGQTNMLFMSTTMERVILSLPLLTGPIRRLNHLFMHVYQRLVRPA</sequence>
<evidence type="ECO:0000313" key="1">
    <source>
        <dbReference type="EMBL" id="OTI63020.1"/>
    </source>
</evidence>
<reference evidence="1 2" key="1">
    <citation type="submission" date="2017-05" db="EMBL/GenBank/DDBJ databases">
        <authorList>
            <person name="Song R."/>
            <person name="Chenine A.L."/>
            <person name="Ruprecht R.M."/>
        </authorList>
    </citation>
    <scope>NUCLEOTIDE SEQUENCE [LARGE SCALE GENOMIC DNA]</scope>
    <source>
        <strain evidence="1 2">S567_C10_BS</strain>
    </source>
</reference>
<proteinExistence type="predicted"/>
<organism evidence="1 2">
    <name type="scientific">Pseudomonas aeruginosa</name>
    <dbReference type="NCBI Taxonomy" id="287"/>
    <lineage>
        <taxon>Bacteria</taxon>
        <taxon>Pseudomonadati</taxon>
        <taxon>Pseudomonadota</taxon>
        <taxon>Gammaproteobacteria</taxon>
        <taxon>Pseudomonadales</taxon>
        <taxon>Pseudomonadaceae</taxon>
        <taxon>Pseudomonas</taxon>
    </lineage>
</organism>
<evidence type="ECO:0000313" key="2">
    <source>
        <dbReference type="Proteomes" id="UP000194857"/>
    </source>
</evidence>